<dbReference type="GO" id="GO:0003735">
    <property type="term" value="F:structural constituent of ribosome"/>
    <property type="evidence" value="ECO:0007669"/>
    <property type="project" value="InterPro"/>
</dbReference>
<dbReference type="GO" id="GO:0005739">
    <property type="term" value="C:mitochondrion"/>
    <property type="evidence" value="ECO:0007669"/>
    <property type="project" value="UniProtKB-SubCell"/>
</dbReference>
<keyword evidence="8" id="KW-1185">Reference proteome</keyword>
<dbReference type="Pfam" id="PF05047">
    <property type="entry name" value="L51_S25_CI-B8"/>
    <property type="match status" value="1"/>
</dbReference>
<name>A0A3A2ZKA1_9EURO</name>
<reference evidence="8" key="1">
    <citation type="submission" date="2017-02" db="EMBL/GenBank/DDBJ databases">
        <authorList>
            <person name="Tafer H."/>
            <person name="Lopandic K."/>
        </authorList>
    </citation>
    <scope>NUCLEOTIDE SEQUENCE [LARGE SCALE GENOMIC DNA]</scope>
    <source>
        <strain evidence="8">CBS 366.77</strain>
    </source>
</reference>
<dbReference type="Proteomes" id="UP000266188">
    <property type="component" value="Unassembled WGS sequence"/>
</dbReference>
<dbReference type="GO" id="GO:1990904">
    <property type="term" value="C:ribonucleoprotein complex"/>
    <property type="evidence" value="ECO:0007669"/>
    <property type="project" value="UniProtKB-KW"/>
</dbReference>
<dbReference type="InterPro" id="IPR036249">
    <property type="entry name" value="Thioredoxin-like_sf"/>
</dbReference>
<feature type="region of interest" description="Disordered" evidence="5">
    <location>
        <begin position="165"/>
        <end position="185"/>
    </location>
</feature>
<feature type="non-terminal residue" evidence="7">
    <location>
        <position position="185"/>
    </location>
</feature>
<evidence type="ECO:0000313" key="7">
    <source>
        <dbReference type="EMBL" id="RJE23572.1"/>
    </source>
</evidence>
<evidence type="ECO:0000256" key="1">
    <source>
        <dbReference type="ARBA" id="ARBA00004173"/>
    </source>
</evidence>
<dbReference type="SMART" id="SM00916">
    <property type="entry name" value="L51_S25_CI-B8"/>
    <property type="match status" value="1"/>
</dbReference>
<sequence>MRTGLGAAYLPNQTTATTEYPPISRLHLTYAQKIYKGHQGSRHFWRQMLPRLKYHNPAIPMTVRQIDNQDLPPVLTVYFSGGQVSKPASLNAAKDINDEYAPKAEAGEKSAVLNLRDLPVAEIWKKVQLVTGAKDVEILEKDRKEKKWLDELDERSVKDQERVAAINKKKKDQERMLEEARKEVE</sequence>
<dbReference type="SUPFAM" id="SSF52833">
    <property type="entry name" value="Thioredoxin-like"/>
    <property type="match status" value="1"/>
</dbReference>
<dbReference type="AlphaFoldDB" id="A0A3A2ZKA1"/>
<evidence type="ECO:0000256" key="2">
    <source>
        <dbReference type="ARBA" id="ARBA00022980"/>
    </source>
</evidence>
<keyword evidence="2 7" id="KW-0689">Ribosomal protein</keyword>
<evidence type="ECO:0000256" key="5">
    <source>
        <dbReference type="SAM" id="MobiDB-lite"/>
    </source>
</evidence>
<comment type="subcellular location">
    <subcellularLocation>
        <location evidence="1">Mitochondrion</location>
    </subcellularLocation>
</comment>
<keyword evidence="3" id="KW-0496">Mitochondrion</keyword>
<accession>A0A3A2ZKA1</accession>
<dbReference type="PANTHER" id="PTHR13274:SF2">
    <property type="entry name" value="SMALL RIBOSOMAL SUBUNIT PROTEIN MS25"/>
    <property type="match status" value="1"/>
</dbReference>
<dbReference type="Gene3D" id="3.40.30.10">
    <property type="entry name" value="Glutaredoxin"/>
    <property type="match status" value="1"/>
</dbReference>
<protein>
    <submittedName>
        <fullName evidence="7">50S ribosomal protein Mrp49</fullName>
    </submittedName>
</protein>
<dbReference type="InterPro" id="IPR007741">
    <property type="entry name" value="Ribosomal_mL43/mS25/NADH_DH"/>
</dbReference>
<feature type="domain" description="Ribosomal protein/NADH dehydrogenase" evidence="6">
    <location>
        <begin position="33"/>
        <end position="134"/>
    </location>
</feature>
<proteinExistence type="predicted"/>
<evidence type="ECO:0000256" key="4">
    <source>
        <dbReference type="ARBA" id="ARBA00023274"/>
    </source>
</evidence>
<organism evidence="7 8">
    <name type="scientific">Aspergillus sclerotialis</name>
    <dbReference type="NCBI Taxonomy" id="2070753"/>
    <lineage>
        <taxon>Eukaryota</taxon>
        <taxon>Fungi</taxon>
        <taxon>Dikarya</taxon>
        <taxon>Ascomycota</taxon>
        <taxon>Pezizomycotina</taxon>
        <taxon>Eurotiomycetes</taxon>
        <taxon>Eurotiomycetidae</taxon>
        <taxon>Eurotiales</taxon>
        <taxon>Aspergillaceae</taxon>
        <taxon>Aspergillus</taxon>
        <taxon>Aspergillus subgen. Polypaecilum</taxon>
    </lineage>
</organism>
<dbReference type="OrthoDB" id="1696305at2759"/>
<gene>
    <name evidence="7" type="ORF">PHISCL_04072</name>
</gene>
<dbReference type="PANTHER" id="PTHR13274">
    <property type="entry name" value="MITOCHONDRIAL RIBOSOMAL PROTEIN S25"/>
    <property type="match status" value="1"/>
</dbReference>
<dbReference type="GO" id="GO:0005840">
    <property type="term" value="C:ribosome"/>
    <property type="evidence" value="ECO:0007669"/>
    <property type="project" value="UniProtKB-KW"/>
</dbReference>
<evidence type="ECO:0000313" key="8">
    <source>
        <dbReference type="Proteomes" id="UP000266188"/>
    </source>
</evidence>
<dbReference type="STRING" id="2070753.A0A3A2ZKA1"/>
<evidence type="ECO:0000259" key="6">
    <source>
        <dbReference type="SMART" id="SM00916"/>
    </source>
</evidence>
<feature type="compositionally biased region" description="Basic and acidic residues" evidence="5">
    <location>
        <begin position="171"/>
        <end position="185"/>
    </location>
</feature>
<keyword evidence="4" id="KW-0687">Ribonucleoprotein</keyword>
<dbReference type="InterPro" id="IPR040049">
    <property type="entry name" value="Ribosomal_mS25/mL61"/>
</dbReference>
<comment type="caution">
    <text evidence="7">The sequence shown here is derived from an EMBL/GenBank/DDBJ whole genome shotgun (WGS) entry which is preliminary data.</text>
</comment>
<dbReference type="EMBL" id="MVGC01000114">
    <property type="protein sequence ID" value="RJE23572.1"/>
    <property type="molecule type" value="Genomic_DNA"/>
</dbReference>
<evidence type="ECO:0000256" key="3">
    <source>
        <dbReference type="ARBA" id="ARBA00023128"/>
    </source>
</evidence>